<evidence type="ECO:0000313" key="6">
    <source>
        <dbReference type="EMBL" id="ODS04084.1"/>
    </source>
</evidence>
<sequence>MSLDTRERLLRETEVLLRTKGYAAFSYADLAERIGIRKASIHHHFRTKEELGAALIDTYLVKFEADLAQILGQEREAIPRLRRYAGFFTASMREGMMPLCGALSAETAALPLAMQQRVRHFFELHLAWLRTVLKEGVKAGELGPDLDVGETASLVLSALEGASLVAWALKDASVITPAFEQVVSRLIDSTSTNNPIRE</sequence>
<protein>
    <submittedName>
        <fullName evidence="6">TetR family transcriptional regulator</fullName>
    </submittedName>
</protein>
<organism evidence="6 7">
    <name type="scientific">Methyloceanibacter marginalis</name>
    <dbReference type="NCBI Taxonomy" id="1774971"/>
    <lineage>
        <taxon>Bacteria</taxon>
        <taxon>Pseudomonadati</taxon>
        <taxon>Pseudomonadota</taxon>
        <taxon>Alphaproteobacteria</taxon>
        <taxon>Hyphomicrobiales</taxon>
        <taxon>Hyphomicrobiaceae</taxon>
        <taxon>Methyloceanibacter</taxon>
    </lineage>
</organism>
<dbReference type="Proteomes" id="UP000095042">
    <property type="component" value="Unassembled WGS sequence"/>
</dbReference>
<dbReference type="Gene3D" id="1.10.357.10">
    <property type="entry name" value="Tetracycline Repressor, domain 2"/>
    <property type="match status" value="1"/>
</dbReference>
<keyword evidence="7" id="KW-1185">Reference proteome</keyword>
<dbReference type="Pfam" id="PF16925">
    <property type="entry name" value="TetR_C_13"/>
    <property type="match status" value="1"/>
</dbReference>
<evidence type="ECO:0000256" key="1">
    <source>
        <dbReference type="ARBA" id="ARBA00023015"/>
    </source>
</evidence>
<dbReference type="PANTHER" id="PTHR47506">
    <property type="entry name" value="TRANSCRIPTIONAL REGULATORY PROTEIN"/>
    <property type="match status" value="1"/>
</dbReference>
<comment type="caution">
    <text evidence="6">The sequence shown here is derived from an EMBL/GenBank/DDBJ whole genome shotgun (WGS) entry which is preliminary data.</text>
</comment>
<dbReference type="RefSeq" id="WP_083237949.1">
    <property type="nucleotide sequence ID" value="NZ_LPWD01000020.1"/>
</dbReference>
<dbReference type="InterPro" id="IPR001647">
    <property type="entry name" value="HTH_TetR"/>
</dbReference>
<dbReference type="OrthoDB" id="9809772at2"/>
<dbReference type="EMBL" id="LPWD01000020">
    <property type="protein sequence ID" value="ODS04084.1"/>
    <property type="molecule type" value="Genomic_DNA"/>
</dbReference>
<dbReference type="Pfam" id="PF00440">
    <property type="entry name" value="TetR_N"/>
    <property type="match status" value="1"/>
</dbReference>
<dbReference type="InterPro" id="IPR011075">
    <property type="entry name" value="TetR_C"/>
</dbReference>
<gene>
    <name evidence="6" type="ORF">AUC71_05965</name>
</gene>
<proteinExistence type="predicted"/>
<dbReference type="InterPro" id="IPR009057">
    <property type="entry name" value="Homeodomain-like_sf"/>
</dbReference>
<dbReference type="PRINTS" id="PR00455">
    <property type="entry name" value="HTHTETR"/>
</dbReference>
<keyword evidence="1" id="KW-0805">Transcription regulation</keyword>
<dbReference type="SUPFAM" id="SSF46689">
    <property type="entry name" value="Homeodomain-like"/>
    <property type="match status" value="1"/>
</dbReference>
<dbReference type="SUPFAM" id="SSF48498">
    <property type="entry name" value="Tetracyclin repressor-like, C-terminal domain"/>
    <property type="match status" value="1"/>
</dbReference>
<dbReference type="PROSITE" id="PS50977">
    <property type="entry name" value="HTH_TETR_2"/>
    <property type="match status" value="1"/>
</dbReference>
<evidence type="ECO:0000313" key="7">
    <source>
        <dbReference type="Proteomes" id="UP000095042"/>
    </source>
</evidence>
<evidence type="ECO:0000256" key="4">
    <source>
        <dbReference type="PROSITE-ProRule" id="PRU00335"/>
    </source>
</evidence>
<keyword evidence="3" id="KW-0804">Transcription</keyword>
<keyword evidence="2 4" id="KW-0238">DNA-binding</keyword>
<accession>A0A1E3WE49</accession>
<dbReference type="PANTHER" id="PTHR47506:SF1">
    <property type="entry name" value="HTH-TYPE TRANSCRIPTIONAL REGULATOR YJDC"/>
    <property type="match status" value="1"/>
</dbReference>
<dbReference type="AlphaFoldDB" id="A0A1E3WE49"/>
<dbReference type="InterPro" id="IPR036271">
    <property type="entry name" value="Tet_transcr_reg_TetR-rel_C_sf"/>
</dbReference>
<dbReference type="GO" id="GO:0003677">
    <property type="term" value="F:DNA binding"/>
    <property type="evidence" value="ECO:0007669"/>
    <property type="project" value="UniProtKB-UniRule"/>
</dbReference>
<evidence type="ECO:0000259" key="5">
    <source>
        <dbReference type="PROSITE" id="PS50977"/>
    </source>
</evidence>
<name>A0A1E3WE49_9HYPH</name>
<evidence type="ECO:0000256" key="3">
    <source>
        <dbReference type="ARBA" id="ARBA00023163"/>
    </source>
</evidence>
<reference evidence="6 7" key="1">
    <citation type="journal article" date="2016" name="Environ. Microbiol.">
        <title>New Methyloceanibacter diversity from North Sea sediments includes methanotroph containing solely the soluble methane monooxygenase.</title>
        <authorList>
            <person name="Vekeman B."/>
            <person name="Kerckhof F.M."/>
            <person name="Cremers G."/>
            <person name="de Vos P."/>
            <person name="Vandamme P."/>
            <person name="Boon N."/>
            <person name="Op den Camp H.J."/>
            <person name="Heylen K."/>
        </authorList>
    </citation>
    <scope>NUCLEOTIDE SEQUENCE [LARGE SCALE GENOMIC DNA]</scope>
    <source>
        <strain evidence="6 7">R-67177</strain>
    </source>
</reference>
<feature type="DNA-binding region" description="H-T-H motif" evidence="4">
    <location>
        <begin position="26"/>
        <end position="45"/>
    </location>
</feature>
<feature type="domain" description="HTH tetR-type" evidence="5">
    <location>
        <begin position="3"/>
        <end position="63"/>
    </location>
</feature>
<evidence type="ECO:0000256" key="2">
    <source>
        <dbReference type="ARBA" id="ARBA00023125"/>
    </source>
</evidence>